<dbReference type="Proteomes" id="UP000805193">
    <property type="component" value="Unassembled WGS sequence"/>
</dbReference>
<evidence type="ECO:0000313" key="1">
    <source>
        <dbReference type="EMBL" id="KAG0413241.1"/>
    </source>
</evidence>
<accession>A0AC60P1Q2</accession>
<sequence length="582" mass="65651">MVTMLGKLEEVKVAFCGDNPTTFLNTEDHPPVSIGQKFSHHLWTTVPPTKEFQDPRLSSVRRNRSFLGTVKVKWGKETFSDVEVDTLEEPMVFKAQLFALTGVQPDRQKVMVKGAVLKDNDWGNIKLKDGVVVLLMGSKEALPSEPAEKPVFMEDMSESELATALDLPSGLTNLGNTCYMNATVQCLRTVPELKEALAKFQGELYLSRTSGVGAQSVTAALRDLYGVMDRSAVVPPIVMLQVLHMAFPRFSEKSEHGGFTQQDANECWTEMVRMLQQKLPAGDQAATETTAAQPTKYSNFVDQYFGGIFDVTLKCIESEDEPETKTTEHFLQLSCFISQDVKYMYAGLKSRLLETIRKMSPTLGRDAEYKKMSTISRLPAYLTIQFVRFFYKEKGAVNAKILKDIKFTMQLDMFELCSEALQQKLIPMRTKFKEEEDRKLDVAQKASPARLRSSGIWDFSGRDETLRVARTLKLQHPDEATPPSKRTKQEPYSFPDDPGSNNSGYYELQAVLTHKGRSTSTGHYVAWIRRKEDEWFKCDDDKVSLVSADEILKLSGGGDWHTAYVLLYGPRLLEVEEDLPCP</sequence>
<reference evidence="1 2" key="1">
    <citation type="journal article" date="2020" name="Cell">
        <title>Large-Scale Comparative Analyses of Tick Genomes Elucidate Their Genetic Diversity and Vector Capacities.</title>
        <authorList>
            <consortium name="Tick Genome and Microbiome Consortium (TIGMIC)"/>
            <person name="Jia N."/>
            <person name="Wang J."/>
            <person name="Shi W."/>
            <person name="Du L."/>
            <person name="Sun Y."/>
            <person name="Zhan W."/>
            <person name="Jiang J.F."/>
            <person name="Wang Q."/>
            <person name="Zhang B."/>
            <person name="Ji P."/>
            <person name="Bell-Sakyi L."/>
            <person name="Cui X.M."/>
            <person name="Yuan T.T."/>
            <person name="Jiang B.G."/>
            <person name="Yang W.F."/>
            <person name="Lam T.T."/>
            <person name="Chang Q.C."/>
            <person name="Ding S.J."/>
            <person name="Wang X.J."/>
            <person name="Zhu J.G."/>
            <person name="Ruan X.D."/>
            <person name="Zhao L."/>
            <person name="Wei J.T."/>
            <person name="Ye R.Z."/>
            <person name="Que T.C."/>
            <person name="Du C.H."/>
            <person name="Zhou Y.H."/>
            <person name="Cheng J.X."/>
            <person name="Dai P.F."/>
            <person name="Guo W.B."/>
            <person name="Han X.H."/>
            <person name="Huang E.J."/>
            <person name="Li L.F."/>
            <person name="Wei W."/>
            <person name="Gao Y.C."/>
            <person name="Liu J.Z."/>
            <person name="Shao H.Z."/>
            <person name="Wang X."/>
            <person name="Wang C.C."/>
            <person name="Yang T.C."/>
            <person name="Huo Q.B."/>
            <person name="Li W."/>
            <person name="Chen H.Y."/>
            <person name="Chen S.E."/>
            <person name="Zhou L.G."/>
            <person name="Ni X.B."/>
            <person name="Tian J.H."/>
            <person name="Sheng Y."/>
            <person name="Liu T."/>
            <person name="Pan Y.S."/>
            <person name="Xia L.Y."/>
            <person name="Li J."/>
            <person name="Zhao F."/>
            <person name="Cao W.C."/>
        </authorList>
    </citation>
    <scope>NUCLEOTIDE SEQUENCE [LARGE SCALE GENOMIC DNA]</scope>
    <source>
        <strain evidence="1">Iper-2018</strain>
    </source>
</reference>
<proteinExistence type="predicted"/>
<name>A0AC60P1Q2_IXOPE</name>
<organism evidence="1 2">
    <name type="scientific">Ixodes persulcatus</name>
    <name type="common">Taiga tick</name>
    <dbReference type="NCBI Taxonomy" id="34615"/>
    <lineage>
        <taxon>Eukaryota</taxon>
        <taxon>Metazoa</taxon>
        <taxon>Ecdysozoa</taxon>
        <taxon>Arthropoda</taxon>
        <taxon>Chelicerata</taxon>
        <taxon>Arachnida</taxon>
        <taxon>Acari</taxon>
        <taxon>Parasitiformes</taxon>
        <taxon>Ixodida</taxon>
        <taxon>Ixodoidea</taxon>
        <taxon>Ixodidae</taxon>
        <taxon>Ixodinae</taxon>
        <taxon>Ixodes</taxon>
    </lineage>
</organism>
<protein>
    <submittedName>
        <fullName evidence="1">Uncharacterized protein</fullName>
    </submittedName>
</protein>
<comment type="caution">
    <text evidence="1">The sequence shown here is derived from an EMBL/GenBank/DDBJ whole genome shotgun (WGS) entry which is preliminary data.</text>
</comment>
<dbReference type="EMBL" id="JABSTQ010011279">
    <property type="protein sequence ID" value="KAG0413241.1"/>
    <property type="molecule type" value="Genomic_DNA"/>
</dbReference>
<evidence type="ECO:0000313" key="2">
    <source>
        <dbReference type="Proteomes" id="UP000805193"/>
    </source>
</evidence>
<keyword evidence="2" id="KW-1185">Reference proteome</keyword>
<gene>
    <name evidence="1" type="ORF">HPB47_009604</name>
</gene>